<dbReference type="EMBL" id="NKDB02000001">
    <property type="protein sequence ID" value="RKJ99749.1"/>
    <property type="molecule type" value="Genomic_DNA"/>
</dbReference>
<evidence type="ECO:0000256" key="4">
    <source>
        <dbReference type="ARBA" id="ARBA00060888"/>
    </source>
</evidence>
<dbReference type="Pfam" id="PF13549">
    <property type="entry name" value="ATP-grasp_5"/>
    <property type="match status" value="1"/>
</dbReference>
<dbReference type="InterPro" id="IPR003781">
    <property type="entry name" value="CoA-bd"/>
</dbReference>
<dbReference type="PANTHER" id="PTHR43334:SF1">
    <property type="entry name" value="3-HYDROXYPROPIONATE--COA LIGASE [ADP-FORMING]"/>
    <property type="match status" value="1"/>
</dbReference>
<accession>A0A3R7HS52</accession>
<evidence type="ECO:0000313" key="7">
    <source>
        <dbReference type="EMBL" id="RKJ99749.1"/>
    </source>
</evidence>
<comment type="caution">
    <text evidence="7">The sequence shown here is derived from an EMBL/GenBank/DDBJ whole genome shotgun (WGS) entry which is preliminary data.</text>
</comment>
<dbReference type="InterPro" id="IPR036291">
    <property type="entry name" value="NAD(P)-bd_dom_sf"/>
</dbReference>
<feature type="domain" description="ATP-grasp" evidence="6">
    <location>
        <begin position="508"/>
        <end position="544"/>
    </location>
</feature>
<protein>
    <submittedName>
        <fullName evidence="7">CoA-binding protein</fullName>
    </submittedName>
</protein>
<keyword evidence="2 5" id="KW-0547">Nucleotide-binding</keyword>
<dbReference type="Gene3D" id="3.40.50.261">
    <property type="entry name" value="Succinyl-CoA synthetase domains"/>
    <property type="match status" value="2"/>
</dbReference>
<keyword evidence="1" id="KW-0436">Ligase</keyword>
<dbReference type="Gene3D" id="3.30.1490.20">
    <property type="entry name" value="ATP-grasp fold, A domain"/>
    <property type="match status" value="1"/>
</dbReference>
<evidence type="ECO:0000256" key="5">
    <source>
        <dbReference type="PROSITE-ProRule" id="PRU00409"/>
    </source>
</evidence>
<dbReference type="InterPro" id="IPR051538">
    <property type="entry name" value="Acyl-CoA_Synth/Transferase"/>
</dbReference>
<dbReference type="GO" id="GO:0005524">
    <property type="term" value="F:ATP binding"/>
    <property type="evidence" value="ECO:0007669"/>
    <property type="project" value="UniProtKB-UniRule"/>
</dbReference>
<dbReference type="SUPFAM" id="SSF56059">
    <property type="entry name" value="Glutathione synthetase ATP-binding domain-like"/>
    <property type="match status" value="1"/>
</dbReference>
<keyword evidence="3 5" id="KW-0067">ATP-binding</keyword>
<dbReference type="InterPro" id="IPR032875">
    <property type="entry name" value="Succ_CoA_lig_flav_dom"/>
</dbReference>
<evidence type="ECO:0000259" key="6">
    <source>
        <dbReference type="PROSITE" id="PS50975"/>
    </source>
</evidence>
<dbReference type="AlphaFoldDB" id="A0A3R7HS52"/>
<dbReference type="Proteomes" id="UP000216225">
    <property type="component" value="Unassembled WGS sequence"/>
</dbReference>
<dbReference type="SUPFAM" id="SSF51735">
    <property type="entry name" value="NAD(P)-binding Rossmann-fold domains"/>
    <property type="match status" value="1"/>
</dbReference>
<evidence type="ECO:0000256" key="2">
    <source>
        <dbReference type="ARBA" id="ARBA00022741"/>
    </source>
</evidence>
<dbReference type="InterPro" id="IPR011761">
    <property type="entry name" value="ATP-grasp"/>
</dbReference>
<dbReference type="GO" id="GO:0046872">
    <property type="term" value="F:metal ion binding"/>
    <property type="evidence" value="ECO:0007669"/>
    <property type="project" value="InterPro"/>
</dbReference>
<dbReference type="FunFam" id="3.30.1490.20:FF:000020">
    <property type="entry name" value="Protein lysine acetyltransferase"/>
    <property type="match status" value="1"/>
</dbReference>
<dbReference type="Pfam" id="PF13607">
    <property type="entry name" value="Succ_CoA_lig"/>
    <property type="match status" value="1"/>
</dbReference>
<evidence type="ECO:0000313" key="8">
    <source>
        <dbReference type="Proteomes" id="UP000216225"/>
    </source>
</evidence>
<dbReference type="PANTHER" id="PTHR43334">
    <property type="entry name" value="ACETATE--COA LIGASE [ADP-FORMING]"/>
    <property type="match status" value="1"/>
</dbReference>
<organism evidence="7 8">
    <name type="scientific">Alicycliphilus denitrificans</name>
    <dbReference type="NCBI Taxonomy" id="179636"/>
    <lineage>
        <taxon>Bacteria</taxon>
        <taxon>Pseudomonadati</taxon>
        <taxon>Pseudomonadota</taxon>
        <taxon>Betaproteobacteria</taxon>
        <taxon>Burkholderiales</taxon>
        <taxon>Comamonadaceae</taxon>
        <taxon>Alicycliphilus</taxon>
    </lineage>
</organism>
<evidence type="ECO:0000256" key="3">
    <source>
        <dbReference type="ARBA" id="ARBA00022840"/>
    </source>
</evidence>
<dbReference type="Pfam" id="PF13380">
    <property type="entry name" value="CoA_binding_2"/>
    <property type="match status" value="1"/>
</dbReference>
<dbReference type="Gene3D" id="3.40.50.720">
    <property type="entry name" value="NAD(P)-binding Rossmann-like Domain"/>
    <property type="match status" value="1"/>
</dbReference>
<dbReference type="RefSeq" id="WP_094436845.1">
    <property type="nucleotide sequence ID" value="NZ_NKDB02000001.1"/>
</dbReference>
<dbReference type="InterPro" id="IPR016102">
    <property type="entry name" value="Succinyl-CoA_synth-like"/>
</dbReference>
<gene>
    <name evidence="7" type="ORF">CE154_008540</name>
</gene>
<proteinExistence type="inferred from homology"/>
<sequence length="717" mass="75331">MTLTASRPLYRPEQLARTFAPRSIAVVGVSTNPGAFGSITYANIAGPGRFTGPVYKVNAKYDQIDGQPCYPSIAALQQTPDCVFIAVPRDAVEAVVAECAQCGVGGVVLFSSGFAETGLPERIAQQQRLLDIARAADMRLVGPNCVGFMNYGLGLVGTFGTASYKGAPGPRAIALVSQSGAVGAALAQAQEHGLCLSHMLTCGNASDIDVADQVAYLANDPSCQAIACVFEGMSEPARFLAAAEMCRQAGKPLVVHKLGTSVRGAQAAVSHTGSVAGSQAAYRAAFEQAGVVMVDELEALLDTTSFFAKAPAPQARGVAVAAVSGGACILLADKAELHGVDLPHPTPETMAVLERLIPEYGAPGNPCDMTAQVLAKPQPLHDCFEALMADPQYGALVVPHTFAYAPATARIETLGKAAAEHGKIACNVWMTQHLEGPGAIESEQNPHVATFRSMNHCMAALAAWHKRDDWLRGQGPALARLSSPPARERAAALIDASPNATLTEREGKEMLAAYGVPVVRDLLTHSAEEAVVAAREVGLPVAMKVESPDIPHKTEAGVIRLGLMTQDEVREAFAQVMSNAQAVTPPARITGVLVQPMVPQGTEIMVGARVDPQFGPMVVVGLGGIFVELLKDTAVRLAPVGQQEALKMLDELKAQGALNGFRGAQPVNRERLAEVIARISEFAADQRDRIAELDVNPLICVGERIIAVDALIAKQIP</sequence>
<dbReference type="GO" id="GO:0016874">
    <property type="term" value="F:ligase activity"/>
    <property type="evidence" value="ECO:0007669"/>
    <property type="project" value="UniProtKB-KW"/>
</dbReference>
<dbReference type="SUPFAM" id="SSF52210">
    <property type="entry name" value="Succinyl-CoA synthetase domains"/>
    <property type="match status" value="2"/>
</dbReference>
<reference evidence="7 8" key="1">
    <citation type="submission" date="2018-09" db="EMBL/GenBank/DDBJ databases">
        <title>Genome comparison of Alicycliphilus sp. BQ1, a polyurethanolytic bacterium, with its closest phylogenetic relatives Alicycliphilus denitrificans BC and K601, unable to attack polyurethane.</title>
        <authorList>
            <person name="Loza-Tavera H."/>
            <person name="Lozano L."/>
            <person name="Cevallos M."/>
            <person name="Maya-Lucas O."/>
            <person name="Garcia-Mena J."/>
            <person name="Hernandez J."/>
        </authorList>
    </citation>
    <scope>NUCLEOTIDE SEQUENCE [LARGE SCALE GENOMIC DNA]</scope>
    <source>
        <strain evidence="7 8">BQ1</strain>
    </source>
</reference>
<dbReference type="PROSITE" id="PS50975">
    <property type="entry name" value="ATP_GRASP"/>
    <property type="match status" value="1"/>
</dbReference>
<dbReference type="InterPro" id="IPR013815">
    <property type="entry name" value="ATP_grasp_subdomain_1"/>
</dbReference>
<dbReference type="Gene3D" id="3.30.470.20">
    <property type="entry name" value="ATP-grasp fold, B domain"/>
    <property type="match status" value="1"/>
</dbReference>
<name>A0A3R7HS52_9BURK</name>
<evidence type="ECO:0000256" key="1">
    <source>
        <dbReference type="ARBA" id="ARBA00022598"/>
    </source>
</evidence>
<comment type="similarity">
    <text evidence="4">In the N-terminal section; belongs to the acetate CoA ligase alpha subunit family.</text>
</comment>
<dbReference type="SMART" id="SM00881">
    <property type="entry name" value="CoA_binding"/>
    <property type="match status" value="1"/>
</dbReference>